<sequence>MILADFGVTDFPTIGREAMNVLGITWVTGTWESMLVVGVALFAVYFAQYGAYQLIRKLWKKDWDKKPNLLVFIFMTFTSGFVSPMAKKWFLF</sequence>
<organism evidence="2 3">
    <name type="scientific">Comamonas testosteroni</name>
    <name type="common">Pseudomonas testosteroni</name>
    <dbReference type="NCBI Taxonomy" id="285"/>
    <lineage>
        <taxon>Bacteria</taxon>
        <taxon>Pseudomonadati</taxon>
        <taxon>Pseudomonadota</taxon>
        <taxon>Betaproteobacteria</taxon>
        <taxon>Burkholderiales</taxon>
        <taxon>Comamonadaceae</taxon>
        <taxon>Comamonas</taxon>
    </lineage>
</organism>
<feature type="transmembrane region" description="Helical" evidence="1">
    <location>
        <begin position="67"/>
        <end position="86"/>
    </location>
</feature>
<feature type="transmembrane region" description="Helical" evidence="1">
    <location>
        <begin position="34"/>
        <end position="55"/>
    </location>
</feature>
<proteinExistence type="predicted"/>
<keyword evidence="1" id="KW-1133">Transmembrane helix</keyword>
<keyword evidence="1" id="KW-0812">Transmembrane</keyword>
<dbReference type="EMBL" id="JNVD01000011">
    <property type="protein sequence ID" value="KOC25962.1"/>
    <property type="molecule type" value="Genomic_DNA"/>
</dbReference>
<dbReference type="RefSeq" id="WP_053282288.1">
    <property type="nucleotide sequence ID" value="NZ_JNVD01000011.1"/>
</dbReference>
<reference evidence="3" key="1">
    <citation type="submission" date="2014-06" db="EMBL/GenBank/DDBJ databases">
        <title>Draft genome sequence of C. testosteroni WDL7.</title>
        <authorList>
            <person name="Wu Y."/>
            <person name="Seshan H."/>
            <person name="Arumugam K."/>
        </authorList>
    </citation>
    <scope>NUCLEOTIDE SEQUENCE [LARGE SCALE GENOMIC DNA]</scope>
    <source>
        <strain evidence="3">WDL7</strain>
    </source>
</reference>
<accession>A0A0L7MVL0</accession>
<dbReference type="PATRIC" id="fig|285.49.peg.164"/>
<gene>
    <name evidence="2" type="ORF">GL58_00750</name>
</gene>
<comment type="caution">
    <text evidence="2">The sequence shown here is derived from an EMBL/GenBank/DDBJ whole genome shotgun (WGS) entry which is preliminary data.</text>
</comment>
<name>A0A0L7MVL0_COMTE</name>
<protein>
    <submittedName>
        <fullName evidence="2">Uncharacterized protein</fullName>
    </submittedName>
</protein>
<dbReference type="AlphaFoldDB" id="A0A0L7MVL0"/>
<keyword evidence="1" id="KW-0472">Membrane</keyword>
<evidence type="ECO:0000256" key="1">
    <source>
        <dbReference type="SAM" id="Phobius"/>
    </source>
</evidence>
<evidence type="ECO:0000313" key="2">
    <source>
        <dbReference type="EMBL" id="KOC25962.1"/>
    </source>
</evidence>
<dbReference type="Proteomes" id="UP000037442">
    <property type="component" value="Unassembled WGS sequence"/>
</dbReference>
<evidence type="ECO:0000313" key="3">
    <source>
        <dbReference type="Proteomes" id="UP000037442"/>
    </source>
</evidence>